<dbReference type="PANTHER" id="PTHR33639:SF1">
    <property type="entry name" value="T23E23.25"/>
    <property type="match status" value="1"/>
</dbReference>
<dbReference type="InterPro" id="IPR037056">
    <property type="entry name" value="RNase_H1_N_sf"/>
</dbReference>
<keyword evidence="2" id="KW-1185">Reference proteome</keyword>
<reference evidence="3" key="1">
    <citation type="submission" date="2025-08" db="UniProtKB">
        <authorList>
            <consortium name="RefSeq"/>
        </authorList>
    </citation>
    <scope>IDENTIFICATION</scope>
</reference>
<gene>
    <name evidence="3" type="primary">LOC110770085</name>
</gene>
<dbReference type="Gene3D" id="3.30.420.10">
    <property type="entry name" value="Ribonuclease H-like superfamily/Ribonuclease H"/>
    <property type="match status" value="1"/>
</dbReference>
<dbReference type="InterPro" id="IPR036397">
    <property type="entry name" value="RNaseH_sf"/>
</dbReference>
<name>A0A6P5TRW9_PRUAV</name>
<evidence type="ECO:0000313" key="2">
    <source>
        <dbReference type="Proteomes" id="UP000515124"/>
    </source>
</evidence>
<dbReference type="GO" id="GO:0003676">
    <property type="term" value="F:nucleic acid binding"/>
    <property type="evidence" value="ECO:0007669"/>
    <property type="project" value="InterPro"/>
</dbReference>
<dbReference type="PROSITE" id="PS50879">
    <property type="entry name" value="RNASE_H_1"/>
    <property type="match status" value="1"/>
</dbReference>
<dbReference type="InterPro" id="IPR009027">
    <property type="entry name" value="Ribosomal_bL9/RNase_H1_N"/>
</dbReference>
<evidence type="ECO:0000259" key="1">
    <source>
        <dbReference type="PROSITE" id="PS50879"/>
    </source>
</evidence>
<dbReference type="Pfam" id="PF13456">
    <property type="entry name" value="RVT_3"/>
    <property type="match status" value="1"/>
</dbReference>
<dbReference type="Pfam" id="PF04134">
    <property type="entry name" value="DCC1-like"/>
    <property type="match status" value="1"/>
</dbReference>
<dbReference type="FunFam" id="3.30.420.10:FF:000076">
    <property type="entry name" value="RBR-type E3 ubiquitin transferase"/>
    <property type="match status" value="1"/>
</dbReference>
<dbReference type="Pfam" id="PF01693">
    <property type="entry name" value="Cauli_VI"/>
    <property type="match status" value="1"/>
</dbReference>
<proteinExistence type="predicted"/>
<dbReference type="InterPro" id="IPR012337">
    <property type="entry name" value="RNaseH-like_sf"/>
</dbReference>
<dbReference type="GeneID" id="110770085"/>
<sequence>MNCLSHVSSYTTAIFRRKGRFVATSFLYRPCSWKRKLDLSCGVKCINLESTIFHVQLYSSRSKASSSISSKTTSSRSQRKSEAEPVVELEKDAFYVVRKGDIVGVYKSFSDCQAQLSSSIFDPPVSVYKGYSLPKDTEEYLGSCGLTNAIYTIAAADLKDDIFGKLMHCPFQDPASLQGGASVTDALKKRSHEVPASDNLEVICSPSIADDPLRKHVKIDHSTQSSPLDSGFCTLEFDGASKGNPGLAGAGAVLRADDGSLICKLHEGLGVRTNNVAEYRALILGLKYALKKGFTKIRVKGDSKLVCMQVQGLWRVRNQNMSDLCEEVKELKDKFLSFEISHVLRELNSEADAQANLAVRLMGEAFKSDTAADAVDLGDEEEDDVPIYSNPTATSGVKPVIPTLLQPRVVVYDGVCHLCHGGVKWVIKADKYRKIKFCCLQSETAEPYLRLCGLDREDVLRRFLFVEGPGLYHQGSTAALKVLSYLPLPYSALSAFMVIPTPLREIVYDYVAKRRYDFFGKSEDCLVLQEKELLERFIDREEIMYRARPDF</sequence>
<dbReference type="InterPro" id="IPR011320">
    <property type="entry name" value="RNase_H1_N"/>
</dbReference>
<dbReference type="Gene3D" id="3.40.970.10">
    <property type="entry name" value="Ribonuclease H1, N-terminal domain"/>
    <property type="match status" value="1"/>
</dbReference>
<dbReference type="InterPro" id="IPR007263">
    <property type="entry name" value="DCC1-like"/>
</dbReference>
<protein>
    <submittedName>
        <fullName evidence="3">Uncharacterized protein LOC110770085 isoform X2</fullName>
    </submittedName>
</protein>
<dbReference type="GO" id="GO:0004523">
    <property type="term" value="F:RNA-DNA hybrid ribonuclease activity"/>
    <property type="evidence" value="ECO:0007669"/>
    <property type="project" value="InterPro"/>
</dbReference>
<dbReference type="InterPro" id="IPR002156">
    <property type="entry name" value="RNaseH_domain"/>
</dbReference>
<dbReference type="AlphaFoldDB" id="A0A6P5TRW9"/>
<dbReference type="InterPro" id="IPR052927">
    <property type="entry name" value="DCC_oxidoreductase"/>
</dbReference>
<dbReference type="RefSeq" id="XP_021829867.1">
    <property type="nucleotide sequence ID" value="XM_021974175.1"/>
</dbReference>
<dbReference type="SUPFAM" id="SSF55658">
    <property type="entry name" value="L9 N-domain-like"/>
    <property type="match status" value="1"/>
</dbReference>
<accession>A0A6P5TRW9</accession>
<feature type="domain" description="RNase H type-1" evidence="1">
    <location>
        <begin position="229"/>
        <end position="360"/>
    </location>
</feature>
<dbReference type="PANTHER" id="PTHR33639">
    <property type="entry name" value="THIOL-DISULFIDE OXIDOREDUCTASE DCC"/>
    <property type="match status" value="1"/>
</dbReference>
<dbReference type="SUPFAM" id="SSF53098">
    <property type="entry name" value="Ribonuclease H-like"/>
    <property type="match status" value="1"/>
</dbReference>
<organism evidence="2 3">
    <name type="scientific">Prunus avium</name>
    <name type="common">Cherry</name>
    <name type="synonym">Cerasus avium</name>
    <dbReference type="NCBI Taxonomy" id="42229"/>
    <lineage>
        <taxon>Eukaryota</taxon>
        <taxon>Viridiplantae</taxon>
        <taxon>Streptophyta</taxon>
        <taxon>Embryophyta</taxon>
        <taxon>Tracheophyta</taxon>
        <taxon>Spermatophyta</taxon>
        <taxon>Magnoliopsida</taxon>
        <taxon>eudicotyledons</taxon>
        <taxon>Gunneridae</taxon>
        <taxon>Pentapetalae</taxon>
        <taxon>rosids</taxon>
        <taxon>fabids</taxon>
        <taxon>Rosales</taxon>
        <taxon>Rosaceae</taxon>
        <taxon>Amygdaloideae</taxon>
        <taxon>Amygdaleae</taxon>
        <taxon>Prunus</taxon>
    </lineage>
</organism>
<dbReference type="CDD" id="cd09279">
    <property type="entry name" value="RNase_HI_like"/>
    <property type="match status" value="1"/>
</dbReference>
<dbReference type="Proteomes" id="UP000515124">
    <property type="component" value="Unplaced"/>
</dbReference>
<evidence type="ECO:0000313" key="3">
    <source>
        <dbReference type="RefSeq" id="XP_021829867.1"/>
    </source>
</evidence>
<dbReference type="GO" id="GO:0015035">
    <property type="term" value="F:protein-disulfide reductase activity"/>
    <property type="evidence" value="ECO:0007669"/>
    <property type="project" value="InterPro"/>
</dbReference>